<evidence type="ECO:0000313" key="6">
    <source>
        <dbReference type="EMBL" id="MFB9133395.1"/>
    </source>
</evidence>
<dbReference type="NCBIfam" id="NF008217">
    <property type="entry name" value="PRK10984.1"/>
    <property type="match status" value="1"/>
</dbReference>
<keyword evidence="3 5" id="KW-0010">Activator</keyword>
<dbReference type="RefSeq" id="WP_390188912.1">
    <property type="nucleotide sequence ID" value="NZ_JBHMEP010000001.1"/>
</dbReference>
<reference evidence="6 7" key="1">
    <citation type="submission" date="2024-09" db="EMBL/GenBank/DDBJ databases">
        <authorList>
            <person name="Sun Q."/>
            <person name="Mori K."/>
        </authorList>
    </citation>
    <scope>NUCLEOTIDE SEQUENCE [LARGE SCALE GENOMIC DNA]</scope>
    <source>
        <strain evidence="6 7">CECT 8064</strain>
    </source>
</reference>
<keyword evidence="7" id="KW-1185">Reference proteome</keyword>
<feature type="region of interest" description="Essential for activity" evidence="5">
    <location>
        <begin position="100"/>
        <end position="123"/>
    </location>
</feature>
<comment type="similarity">
    <text evidence="5">Belongs to the Crl family.</text>
</comment>
<dbReference type="EMBL" id="JBHMEP010000001">
    <property type="protein sequence ID" value="MFB9133395.1"/>
    <property type="molecule type" value="Genomic_DNA"/>
</dbReference>
<gene>
    <name evidence="5 6" type="primary">crl</name>
    <name evidence="6" type="ORF">ACFFUV_00235</name>
</gene>
<dbReference type="InterPro" id="IPR009986">
    <property type="entry name" value="Tscrpt_reg_Crl"/>
</dbReference>
<proteinExistence type="inferred from homology"/>
<dbReference type="InterPro" id="IPR038208">
    <property type="entry name" value="Tscrpt_reg_Crl_sf"/>
</dbReference>
<keyword evidence="4 5" id="KW-0804">Transcription</keyword>
<name>A0ABV5HGN4_9VIBR</name>
<comment type="caution">
    <text evidence="6">The sequence shown here is derived from an EMBL/GenBank/DDBJ whole genome shotgun (WGS) entry which is preliminary data.</text>
</comment>
<accession>A0ABV5HGN4</accession>
<dbReference type="Proteomes" id="UP001589645">
    <property type="component" value="Unassembled WGS sequence"/>
</dbReference>
<evidence type="ECO:0000256" key="4">
    <source>
        <dbReference type="ARBA" id="ARBA00023163"/>
    </source>
</evidence>
<evidence type="ECO:0000256" key="2">
    <source>
        <dbReference type="ARBA" id="ARBA00023015"/>
    </source>
</evidence>
<comment type="subcellular location">
    <subcellularLocation>
        <location evidence="5">Cytoplasm</location>
    </subcellularLocation>
</comment>
<dbReference type="HAMAP" id="MF_01178">
    <property type="entry name" value="Crl"/>
    <property type="match status" value="1"/>
</dbReference>
<organism evidence="6 7">
    <name type="scientific">Vibrio olivae</name>
    <dbReference type="NCBI Taxonomy" id="1243002"/>
    <lineage>
        <taxon>Bacteria</taxon>
        <taxon>Pseudomonadati</taxon>
        <taxon>Pseudomonadota</taxon>
        <taxon>Gammaproteobacteria</taxon>
        <taxon>Vibrionales</taxon>
        <taxon>Vibrionaceae</taxon>
        <taxon>Vibrio</taxon>
    </lineage>
</organism>
<evidence type="ECO:0000256" key="5">
    <source>
        <dbReference type="HAMAP-Rule" id="MF_01178"/>
    </source>
</evidence>
<dbReference type="Pfam" id="PF07417">
    <property type="entry name" value="Crl"/>
    <property type="match status" value="1"/>
</dbReference>
<keyword evidence="1 5" id="KW-0963">Cytoplasm</keyword>
<evidence type="ECO:0000313" key="7">
    <source>
        <dbReference type="Proteomes" id="UP001589645"/>
    </source>
</evidence>
<comment type="function">
    <text evidence="5">Binds to the sigma-S subunit of RNA polymerase, activating expression of sigma-S-regulated genes. Stimulates RNA polymerase holoenzyme formation and may bind to several other sigma factors, such as sigma-70 and sigma-32.</text>
</comment>
<protein>
    <recommendedName>
        <fullName evidence="5">Sigma factor-binding protein Crl</fullName>
    </recommendedName>
</protein>
<sequence>MSEVTKLPTHYRLLSTLRAVGPYLREVQCRDGFYLFDCLSVCVDEKKSPEEREFWGWWLELEQNQHHCVAKYHIGLYNDVGDWVPCEISAAALKEVKRTQEAFHTKLTDTLSDKFEMTVELHSDSCEFV</sequence>
<evidence type="ECO:0000256" key="1">
    <source>
        <dbReference type="ARBA" id="ARBA00022490"/>
    </source>
</evidence>
<keyword evidence="2 5" id="KW-0805">Transcription regulation</keyword>
<evidence type="ECO:0000256" key="3">
    <source>
        <dbReference type="ARBA" id="ARBA00023159"/>
    </source>
</evidence>
<dbReference type="Gene3D" id="3.30.310.230">
    <property type="entry name" value="Sigma factor-binding protein Crl monomer"/>
    <property type="match status" value="1"/>
</dbReference>